<comment type="similarity">
    <text evidence="1">Belongs to the protein-tyrosine phosphatase family. Non-receptor class dual specificity subfamily.</text>
</comment>
<comment type="caution">
    <text evidence="8">The sequence shown here is derived from an EMBL/GenBank/DDBJ whole genome shotgun (WGS) entry which is preliminary data.</text>
</comment>
<name>A0A813LCB6_POLGL</name>
<keyword evidence="4" id="KW-0904">Protein phosphatase</keyword>
<dbReference type="SUPFAM" id="SSF52799">
    <property type="entry name" value="(Phosphotyrosine protein) phosphatases II"/>
    <property type="match status" value="1"/>
</dbReference>
<dbReference type="InterPro" id="IPR029021">
    <property type="entry name" value="Prot-tyrosine_phosphatase-like"/>
</dbReference>
<evidence type="ECO:0000256" key="2">
    <source>
        <dbReference type="ARBA" id="ARBA00013064"/>
    </source>
</evidence>
<dbReference type="PRINTS" id="PR01908">
    <property type="entry name" value="ADSPHPHTASE"/>
</dbReference>
<evidence type="ECO:0000259" key="7">
    <source>
        <dbReference type="PROSITE" id="PS50056"/>
    </source>
</evidence>
<keyword evidence="3" id="KW-0378">Hydrolase</keyword>
<evidence type="ECO:0000256" key="1">
    <source>
        <dbReference type="ARBA" id="ARBA00008601"/>
    </source>
</evidence>
<dbReference type="SUPFAM" id="SSF46934">
    <property type="entry name" value="UBA-like"/>
    <property type="match status" value="1"/>
</dbReference>
<dbReference type="PANTHER" id="PTHR10159">
    <property type="entry name" value="DUAL SPECIFICITY PROTEIN PHOSPHATASE"/>
    <property type="match status" value="1"/>
</dbReference>
<feature type="domain" description="Tyrosine specific protein phosphatases" evidence="7">
    <location>
        <begin position="62"/>
        <end position="121"/>
    </location>
</feature>
<dbReference type="GO" id="GO:0005737">
    <property type="term" value="C:cytoplasm"/>
    <property type="evidence" value="ECO:0007669"/>
    <property type="project" value="TreeGrafter"/>
</dbReference>
<dbReference type="PROSITE" id="PS00383">
    <property type="entry name" value="TYR_PHOSPHATASE_1"/>
    <property type="match status" value="1"/>
</dbReference>
<gene>
    <name evidence="8" type="ORF">PGLA2088_LOCUS43475</name>
</gene>
<evidence type="ECO:0000259" key="6">
    <source>
        <dbReference type="PROSITE" id="PS50054"/>
    </source>
</evidence>
<sequence length="193" mass="21840">MLPHLFLGSKLAAEDRDVLRRHGITHILNTASEIPNYFEGTSEAPIYLHLSLQDSKEDNIRNEFQRCIEFIDAASDRGKVLVHCQAGISRSSTIVMAYLMARNRMTLRESFLFVKERRENIGPNEHFMRALAVYEDELRPPEERGLSAPSFSMEEYYTSTLVAMGFDEAAASKAVKLAEGRFELAVSFCLDTA</sequence>
<dbReference type="AlphaFoldDB" id="A0A813LCB6"/>
<dbReference type="CDD" id="cd14498">
    <property type="entry name" value="DSP"/>
    <property type="match status" value="1"/>
</dbReference>
<evidence type="ECO:0000256" key="3">
    <source>
        <dbReference type="ARBA" id="ARBA00022801"/>
    </source>
</evidence>
<dbReference type="EC" id="3.1.3.48" evidence="2"/>
<dbReference type="EMBL" id="CAJNNW010034814">
    <property type="protein sequence ID" value="CAE8723988.1"/>
    <property type="molecule type" value="Genomic_DNA"/>
</dbReference>
<dbReference type="InterPro" id="IPR015940">
    <property type="entry name" value="UBA"/>
</dbReference>
<dbReference type="InterPro" id="IPR020422">
    <property type="entry name" value="TYR_PHOSPHATASE_DUAL_dom"/>
</dbReference>
<dbReference type="SMART" id="SM00195">
    <property type="entry name" value="DSPc"/>
    <property type="match status" value="1"/>
</dbReference>
<evidence type="ECO:0000259" key="5">
    <source>
        <dbReference type="PROSITE" id="PS50030"/>
    </source>
</evidence>
<dbReference type="Proteomes" id="UP000626109">
    <property type="component" value="Unassembled WGS sequence"/>
</dbReference>
<protein>
    <recommendedName>
        <fullName evidence="2">protein-tyrosine-phosphatase</fullName>
        <ecNumber evidence="2">3.1.3.48</ecNumber>
    </recommendedName>
</protein>
<dbReference type="PROSITE" id="PS50030">
    <property type="entry name" value="UBA"/>
    <property type="match status" value="1"/>
</dbReference>
<feature type="domain" description="Tyrosine-protein phosphatase" evidence="6">
    <location>
        <begin position="1"/>
        <end position="140"/>
    </location>
</feature>
<evidence type="ECO:0000256" key="4">
    <source>
        <dbReference type="ARBA" id="ARBA00022912"/>
    </source>
</evidence>
<dbReference type="InterPro" id="IPR000340">
    <property type="entry name" value="Dual-sp_phosphatase_cat-dom"/>
</dbReference>
<dbReference type="InterPro" id="IPR009060">
    <property type="entry name" value="UBA-like_sf"/>
</dbReference>
<reference evidence="8" key="1">
    <citation type="submission" date="2021-02" db="EMBL/GenBank/DDBJ databases">
        <authorList>
            <person name="Dougan E. K."/>
            <person name="Rhodes N."/>
            <person name="Thang M."/>
            <person name="Chan C."/>
        </authorList>
    </citation>
    <scope>NUCLEOTIDE SEQUENCE</scope>
</reference>
<dbReference type="Pfam" id="PF00782">
    <property type="entry name" value="DSPc"/>
    <property type="match status" value="1"/>
</dbReference>
<dbReference type="Gene3D" id="1.10.8.10">
    <property type="entry name" value="DNA helicase RuvA subunit, C-terminal domain"/>
    <property type="match status" value="1"/>
</dbReference>
<dbReference type="InterPro" id="IPR016130">
    <property type="entry name" value="Tyr_Pase_AS"/>
</dbReference>
<organism evidence="8 9">
    <name type="scientific">Polarella glacialis</name>
    <name type="common">Dinoflagellate</name>
    <dbReference type="NCBI Taxonomy" id="89957"/>
    <lineage>
        <taxon>Eukaryota</taxon>
        <taxon>Sar</taxon>
        <taxon>Alveolata</taxon>
        <taxon>Dinophyceae</taxon>
        <taxon>Suessiales</taxon>
        <taxon>Suessiaceae</taxon>
        <taxon>Polarella</taxon>
    </lineage>
</organism>
<dbReference type="PROSITE" id="PS50054">
    <property type="entry name" value="TYR_PHOSPHATASE_DUAL"/>
    <property type="match status" value="1"/>
</dbReference>
<feature type="domain" description="UBA" evidence="5">
    <location>
        <begin position="152"/>
        <end position="192"/>
    </location>
</feature>
<evidence type="ECO:0000313" key="9">
    <source>
        <dbReference type="Proteomes" id="UP000626109"/>
    </source>
</evidence>
<accession>A0A813LCB6</accession>
<dbReference type="Gene3D" id="3.90.190.10">
    <property type="entry name" value="Protein tyrosine phosphatase superfamily"/>
    <property type="match status" value="1"/>
</dbReference>
<dbReference type="InterPro" id="IPR000387">
    <property type="entry name" value="Tyr_Pase_dom"/>
</dbReference>
<proteinExistence type="inferred from homology"/>
<dbReference type="GO" id="GO:0004725">
    <property type="term" value="F:protein tyrosine phosphatase activity"/>
    <property type="evidence" value="ECO:0007669"/>
    <property type="project" value="UniProtKB-EC"/>
</dbReference>
<dbReference type="PROSITE" id="PS50056">
    <property type="entry name" value="TYR_PHOSPHATASE_2"/>
    <property type="match status" value="1"/>
</dbReference>
<evidence type="ECO:0000313" key="8">
    <source>
        <dbReference type="EMBL" id="CAE8723988.1"/>
    </source>
</evidence>
<dbReference type="GO" id="GO:0043409">
    <property type="term" value="P:negative regulation of MAPK cascade"/>
    <property type="evidence" value="ECO:0007669"/>
    <property type="project" value="TreeGrafter"/>
</dbReference>
<dbReference type="PANTHER" id="PTHR10159:SF519">
    <property type="entry name" value="DUAL SPECIFICITY PROTEIN PHOSPHATASE MPK3"/>
    <property type="match status" value="1"/>
</dbReference>